<proteinExistence type="predicted"/>
<organism evidence="2 3">
    <name type="scientific">Deinococcus enclensis</name>
    <dbReference type="NCBI Taxonomy" id="1049582"/>
    <lineage>
        <taxon>Bacteria</taxon>
        <taxon>Thermotogati</taxon>
        <taxon>Deinococcota</taxon>
        <taxon>Deinococci</taxon>
        <taxon>Deinococcales</taxon>
        <taxon>Deinococcaceae</taxon>
        <taxon>Deinococcus</taxon>
    </lineage>
</organism>
<evidence type="ECO:0000256" key="1">
    <source>
        <dbReference type="SAM" id="MobiDB-lite"/>
    </source>
</evidence>
<evidence type="ECO:0000313" key="3">
    <source>
        <dbReference type="Proteomes" id="UP001232163"/>
    </source>
</evidence>
<dbReference type="RefSeq" id="WP_307467783.1">
    <property type="nucleotide sequence ID" value="NZ_JAURUR010000012.1"/>
</dbReference>
<name>A0ABT9MG50_9DEIO</name>
<protein>
    <submittedName>
        <fullName evidence="2">Uncharacterized protein</fullName>
    </submittedName>
</protein>
<accession>A0ABT9MG50</accession>
<comment type="caution">
    <text evidence="2">The sequence shown here is derived from an EMBL/GenBank/DDBJ whole genome shotgun (WGS) entry which is preliminary data.</text>
</comment>
<reference evidence="2 3" key="1">
    <citation type="submission" date="2023-07" db="EMBL/GenBank/DDBJ databases">
        <title>Genomic Encyclopedia of Type Strains, Phase IV (KMG-IV): sequencing the most valuable type-strain genomes for metagenomic binning, comparative biology and taxonomic classification.</title>
        <authorList>
            <person name="Goeker M."/>
        </authorList>
    </citation>
    <scope>NUCLEOTIDE SEQUENCE [LARGE SCALE GENOMIC DNA]</scope>
    <source>
        <strain evidence="2 3">NIO-1023</strain>
    </source>
</reference>
<gene>
    <name evidence="2" type="ORF">QO006_003022</name>
</gene>
<dbReference type="Proteomes" id="UP001232163">
    <property type="component" value="Unassembled WGS sequence"/>
</dbReference>
<feature type="compositionally biased region" description="Basic and acidic residues" evidence="1">
    <location>
        <begin position="27"/>
        <end position="36"/>
    </location>
</feature>
<feature type="region of interest" description="Disordered" evidence="1">
    <location>
        <begin position="27"/>
        <end position="56"/>
    </location>
</feature>
<sequence>MKSNGPGSPLHERLLADLRAGVAAAAEYERQAELDGRSGSSTLDRDDDGQWKASTTNPLWDRAEVDRRLDELSNSRWTRPWRRTGEGDLRPPLIEEVDASGVDRREISRWISPEELEQQVKRARWARARQAAAGDQPALSFQHHLIQALQDRVAQAQLHLQAPAPLPVDRPWAVGDLVRYCGEEYFITLVTPRKITCESQHAGAFDLVPGSAQAAGLRLVAAGLRVVPDAG</sequence>
<evidence type="ECO:0000313" key="2">
    <source>
        <dbReference type="EMBL" id="MDP9765571.1"/>
    </source>
</evidence>
<dbReference type="EMBL" id="JAURUR010000012">
    <property type="protein sequence ID" value="MDP9765571.1"/>
    <property type="molecule type" value="Genomic_DNA"/>
</dbReference>
<keyword evidence="3" id="KW-1185">Reference proteome</keyword>